<reference evidence="1 2" key="1">
    <citation type="submission" date="2023-11" db="EMBL/GenBank/DDBJ databases">
        <title>Halocaridina rubra genome assembly.</title>
        <authorList>
            <person name="Smith C."/>
        </authorList>
    </citation>
    <scope>NUCLEOTIDE SEQUENCE [LARGE SCALE GENOMIC DNA]</scope>
    <source>
        <strain evidence="1">EP-1</strain>
        <tissue evidence="1">Whole</tissue>
    </source>
</reference>
<evidence type="ECO:0000313" key="1">
    <source>
        <dbReference type="EMBL" id="KAK7065672.1"/>
    </source>
</evidence>
<keyword evidence="2" id="KW-1185">Reference proteome</keyword>
<gene>
    <name evidence="1" type="ORF">SK128_010393</name>
</gene>
<feature type="non-terminal residue" evidence="1">
    <location>
        <position position="56"/>
    </location>
</feature>
<sequence length="56" mass="6361">RCHVELKETGRLREGFPTPSFHVLSFVILVPPSSPFLFPFSSISLPAFHLIRLILL</sequence>
<accession>A0AAN8WIG2</accession>
<feature type="non-terminal residue" evidence="1">
    <location>
        <position position="1"/>
    </location>
</feature>
<dbReference type="AlphaFoldDB" id="A0AAN8WIG2"/>
<dbReference type="EMBL" id="JAXCGZ010020148">
    <property type="protein sequence ID" value="KAK7065672.1"/>
    <property type="molecule type" value="Genomic_DNA"/>
</dbReference>
<protein>
    <submittedName>
        <fullName evidence="1">Uncharacterized protein</fullName>
    </submittedName>
</protein>
<comment type="caution">
    <text evidence="1">The sequence shown here is derived from an EMBL/GenBank/DDBJ whole genome shotgun (WGS) entry which is preliminary data.</text>
</comment>
<organism evidence="1 2">
    <name type="scientific">Halocaridina rubra</name>
    <name type="common">Hawaiian red shrimp</name>
    <dbReference type="NCBI Taxonomy" id="373956"/>
    <lineage>
        <taxon>Eukaryota</taxon>
        <taxon>Metazoa</taxon>
        <taxon>Ecdysozoa</taxon>
        <taxon>Arthropoda</taxon>
        <taxon>Crustacea</taxon>
        <taxon>Multicrustacea</taxon>
        <taxon>Malacostraca</taxon>
        <taxon>Eumalacostraca</taxon>
        <taxon>Eucarida</taxon>
        <taxon>Decapoda</taxon>
        <taxon>Pleocyemata</taxon>
        <taxon>Caridea</taxon>
        <taxon>Atyoidea</taxon>
        <taxon>Atyidae</taxon>
        <taxon>Halocaridina</taxon>
    </lineage>
</organism>
<dbReference type="Proteomes" id="UP001381693">
    <property type="component" value="Unassembled WGS sequence"/>
</dbReference>
<evidence type="ECO:0000313" key="2">
    <source>
        <dbReference type="Proteomes" id="UP001381693"/>
    </source>
</evidence>
<name>A0AAN8WIG2_HALRR</name>
<proteinExistence type="predicted"/>